<proteinExistence type="inferred from homology"/>
<keyword evidence="5 7" id="KW-0408">Iron</keyword>
<dbReference type="GO" id="GO:0003924">
    <property type="term" value="F:GTPase activity"/>
    <property type="evidence" value="ECO:0007669"/>
    <property type="project" value="InterPro"/>
</dbReference>
<feature type="domain" description="Tr-type G" evidence="9">
    <location>
        <begin position="706"/>
        <end position="936"/>
    </location>
</feature>
<accession>E5A4V6</accession>
<evidence type="ECO:0000256" key="8">
    <source>
        <dbReference type="SAM" id="MobiDB-lite"/>
    </source>
</evidence>
<dbReference type="OMA" id="ADYKMLM"/>
<feature type="binding site" description="proximal binding residue" evidence="7">
    <location>
        <position position="380"/>
    </location>
    <ligand>
        <name>heme b</name>
        <dbReference type="ChEBI" id="CHEBI:60344"/>
    </ligand>
    <ligandPart>
        <name>Fe</name>
        <dbReference type="ChEBI" id="CHEBI:18248"/>
    </ligandPart>
</feature>
<dbReference type="SUPFAM" id="SSF140959">
    <property type="entry name" value="Indolic compounds 2,3-dioxygenase-like"/>
    <property type="match status" value="1"/>
</dbReference>
<gene>
    <name evidence="10" type="ORF">LEMA_P078930.1</name>
</gene>
<evidence type="ECO:0000256" key="1">
    <source>
        <dbReference type="ARBA" id="ARBA00007119"/>
    </source>
</evidence>
<dbReference type="Pfam" id="PF01231">
    <property type="entry name" value="IDO"/>
    <property type="match status" value="1"/>
</dbReference>
<dbReference type="HOGENOM" id="CLU_008452_0_0_1"/>
<dbReference type="EMBL" id="FP929134">
    <property type="protein sequence ID" value="CBX98654.1"/>
    <property type="molecule type" value="Genomic_DNA"/>
</dbReference>
<dbReference type="InterPro" id="IPR035531">
    <property type="entry name" value="GTPBP1-like"/>
</dbReference>
<keyword evidence="6" id="KW-0342">GTP-binding</keyword>
<feature type="compositionally biased region" description="Basic and acidic residues" evidence="8">
    <location>
        <begin position="1142"/>
        <end position="1153"/>
    </location>
</feature>
<dbReference type="InterPro" id="IPR009000">
    <property type="entry name" value="Transl_B-barrel_sf"/>
</dbReference>
<dbReference type="SUPFAM" id="SSF52540">
    <property type="entry name" value="P-loop containing nucleoside triphosphate hydrolases"/>
    <property type="match status" value="1"/>
</dbReference>
<dbReference type="InterPro" id="IPR004161">
    <property type="entry name" value="EFTu-like_2"/>
</dbReference>
<dbReference type="Pfam" id="PF00009">
    <property type="entry name" value="GTP_EFTU"/>
    <property type="match status" value="1"/>
</dbReference>
<dbReference type="GO" id="GO:0003746">
    <property type="term" value="F:translation elongation factor activity"/>
    <property type="evidence" value="ECO:0007669"/>
    <property type="project" value="TreeGrafter"/>
</dbReference>
<dbReference type="GO" id="GO:0020037">
    <property type="term" value="F:heme binding"/>
    <property type="evidence" value="ECO:0007669"/>
    <property type="project" value="InterPro"/>
</dbReference>
<dbReference type="InterPro" id="IPR000898">
    <property type="entry name" value="Indolamine_dOase"/>
</dbReference>
<organism evidence="11">
    <name type="scientific">Leptosphaeria maculans (strain JN3 / isolate v23.1.3 / race Av1-4-5-6-7-8)</name>
    <name type="common">Blackleg fungus</name>
    <name type="synonym">Phoma lingam</name>
    <dbReference type="NCBI Taxonomy" id="985895"/>
    <lineage>
        <taxon>Eukaryota</taxon>
        <taxon>Fungi</taxon>
        <taxon>Dikarya</taxon>
        <taxon>Ascomycota</taxon>
        <taxon>Pezizomycotina</taxon>
        <taxon>Dothideomycetes</taxon>
        <taxon>Pleosporomycetidae</taxon>
        <taxon>Pleosporales</taxon>
        <taxon>Pleosporineae</taxon>
        <taxon>Leptosphaeriaceae</taxon>
        <taxon>Plenodomus</taxon>
        <taxon>Plenodomus lingam/Leptosphaeria maculans species complex</taxon>
    </lineage>
</organism>
<dbReference type="OrthoDB" id="248233at2759"/>
<evidence type="ECO:0000256" key="5">
    <source>
        <dbReference type="ARBA" id="ARBA00023004"/>
    </source>
</evidence>
<dbReference type="CDD" id="cd03694">
    <property type="entry name" value="GTPBP_II"/>
    <property type="match status" value="1"/>
</dbReference>
<evidence type="ECO:0000256" key="4">
    <source>
        <dbReference type="ARBA" id="ARBA00022741"/>
    </source>
</evidence>
<dbReference type="STRING" id="985895.E5A4V6"/>
<evidence type="ECO:0000256" key="2">
    <source>
        <dbReference type="ARBA" id="ARBA00007249"/>
    </source>
</evidence>
<dbReference type="Gene3D" id="1.20.58.480">
    <property type="match status" value="1"/>
</dbReference>
<evidence type="ECO:0000313" key="10">
    <source>
        <dbReference type="EMBL" id="CBX98654.1"/>
    </source>
</evidence>
<comment type="similarity">
    <text evidence="1">Belongs to the indoleamine 2,3-dioxygenase family.</text>
</comment>
<dbReference type="FunFam" id="1.20.58.480:FF:000005">
    <property type="entry name" value="Indoleamine 2,3-dioxygenase family protein"/>
    <property type="match status" value="1"/>
</dbReference>
<name>E5A4V6_LEPMJ</name>
<dbReference type="GO" id="GO:0016702">
    <property type="term" value="F:oxidoreductase activity, acting on single donors with incorporation of molecular oxygen, incorporation of two atoms of oxygen"/>
    <property type="evidence" value="ECO:0007669"/>
    <property type="project" value="UniProtKB-ARBA"/>
</dbReference>
<evidence type="ECO:0000313" key="11">
    <source>
        <dbReference type="Proteomes" id="UP000002668"/>
    </source>
</evidence>
<dbReference type="InParanoid" id="E5A4V6"/>
<feature type="region of interest" description="Disordered" evidence="8">
    <location>
        <begin position="1137"/>
        <end position="1161"/>
    </location>
</feature>
<dbReference type="InterPro" id="IPR009001">
    <property type="entry name" value="Transl_elong_EF1A/Init_IF2_C"/>
</dbReference>
<dbReference type="AlphaFoldDB" id="E5A4V6"/>
<dbReference type="SUPFAM" id="SSF50447">
    <property type="entry name" value="Translation proteins"/>
    <property type="match status" value="1"/>
</dbReference>
<dbReference type="FunFam" id="2.40.30.10:FF:000014">
    <property type="entry name" value="Probable GTP-binding protein 1"/>
    <property type="match status" value="1"/>
</dbReference>
<dbReference type="eggNOG" id="KOG0463">
    <property type="taxonomic scope" value="Eukaryota"/>
</dbReference>
<keyword evidence="7" id="KW-0349">Heme</keyword>
<keyword evidence="4" id="KW-0547">Nucleotide-binding</keyword>
<evidence type="ECO:0000256" key="3">
    <source>
        <dbReference type="ARBA" id="ARBA00022723"/>
    </source>
</evidence>
<reference evidence="11" key="1">
    <citation type="journal article" date="2011" name="Nat. Commun.">
        <title>Effector diversification within compartments of the Leptosphaeria maculans genome affected by Repeat-Induced Point mutations.</title>
        <authorList>
            <person name="Rouxel T."/>
            <person name="Grandaubert J."/>
            <person name="Hane J.K."/>
            <person name="Hoede C."/>
            <person name="van de Wouw A.P."/>
            <person name="Couloux A."/>
            <person name="Dominguez V."/>
            <person name="Anthouard V."/>
            <person name="Bally P."/>
            <person name="Bourras S."/>
            <person name="Cozijnsen A.J."/>
            <person name="Ciuffetti L.M."/>
            <person name="Degrave A."/>
            <person name="Dilmaghani A."/>
            <person name="Duret L."/>
            <person name="Fudal I."/>
            <person name="Goodwin S.B."/>
            <person name="Gout L."/>
            <person name="Glaser N."/>
            <person name="Linglin J."/>
            <person name="Kema G.H.J."/>
            <person name="Lapalu N."/>
            <person name="Lawrence C.B."/>
            <person name="May K."/>
            <person name="Meyer M."/>
            <person name="Ollivier B."/>
            <person name="Poulain J."/>
            <person name="Schoch C.L."/>
            <person name="Simon A."/>
            <person name="Spatafora J.W."/>
            <person name="Stachowiak A."/>
            <person name="Turgeon B.G."/>
            <person name="Tyler B.M."/>
            <person name="Vincent D."/>
            <person name="Weissenbach J."/>
            <person name="Amselem J."/>
            <person name="Quesneville H."/>
            <person name="Oliver R.P."/>
            <person name="Wincker P."/>
            <person name="Balesdent M.-H."/>
            <person name="Howlett B.J."/>
        </authorList>
    </citation>
    <scope>NUCLEOTIDE SEQUENCE [LARGE SCALE GENOMIC DNA]</scope>
    <source>
        <strain evidence="11">JN3 / isolate v23.1.3 / race Av1-4-5-6-7-8</strain>
    </source>
</reference>
<keyword evidence="3 7" id="KW-0479">Metal-binding</keyword>
<comment type="similarity">
    <text evidence="2">Belongs to the TRAFAC class translation factor GTPase superfamily. Classic translation factor GTPase family. EF-Tu/EF-1A subfamily.</text>
</comment>
<dbReference type="SUPFAM" id="SSF50465">
    <property type="entry name" value="EF-Tu/eEF-1alpha/eIF2-gamma C-terminal domain"/>
    <property type="match status" value="1"/>
</dbReference>
<dbReference type="PANTHER" id="PTHR43721">
    <property type="entry name" value="ELONGATION FACTOR TU-RELATED"/>
    <property type="match status" value="1"/>
</dbReference>
<dbReference type="InterPro" id="IPR027417">
    <property type="entry name" value="P-loop_NTPase"/>
</dbReference>
<dbReference type="GO" id="GO:0046872">
    <property type="term" value="F:metal ion binding"/>
    <property type="evidence" value="ECO:0007669"/>
    <property type="project" value="UniProtKB-KW"/>
</dbReference>
<dbReference type="CDD" id="cd04165">
    <property type="entry name" value="GTPBP1_like"/>
    <property type="match status" value="1"/>
</dbReference>
<dbReference type="GO" id="GO:0005525">
    <property type="term" value="F:GTP binding"/>
    <property type="evidence" value="ECO:0007669"/>
    <property type="project" value="UniProtKB-KW"/>
</dbReference>
<dbReference type="Proteomes" id="UP000002668">
    <property type="component" value="Genome"/>
</dbReference>
<keyword evidence="11" id="KW-1185">Reference proteome</keyword>
<dbReference type="CDD" id="cd03708">
    <property type="entry name" value="GTPBP_III"/>
    <property type="match status" value="1"/>
</dbReference>
<dbReference type="Gene3D" id="3.40.50.300">
    <property type="entry name" value="P-loop containing nucleotide triphosphate hydrolases"/>
    <property type="match status" value="1"/>
</dbReference>
<sequence>MISKSFDFPVLSDTKPTDHSLPAFMVSTTRGFLPRQDPIVTLPKEFAAAESLLQRMPIKTLSGEPGLLSNFTFGETLLKELPDLSAEVEKYKDDLVVMNALYRDYSFLASAYLFEPCHERFMRGEEYGLGRQSLPRCIALPIVKVAELAGFKPFMEYAGSYALFNYRFEDASKGLEYDNLRLIRAFECGLDPTSSEAGFVLVHIAMVKESGALIKGAVETLEGCIGEDRERFDDGLRTLVGGMTKVNEVMNTMWKRSKPSGYTSFRTFIFGITSQSMFPNGVIYEGVSEEPLSFRGESGANDSMVPMCDNLLQISMPETPLTDILKDFRQYRPGNHRDFLEAVRDTAQQAGVRKFAMGDRMSAALYLQALDQVRDFRWRHWCFTREYILKHTSHPTATGGSPIVTWLPNQLTAVLEQMTETGPHCEGVNGVSEIMENVITQREQLRKEVEKYCSERNVNGSWEPRPLAIVSLQRTEQQSPPPLINDRCTAFHGTFTPHTNTTNITRYINTANLTEDSAGTPLEHTFHTTMTSRHAPKQTPLERRKGESALSDFADYVQKQQALRRPPGQTPAVLEDHDELSILDELGLSDDTKSHVRLKTLLTDPAEENVPALAEHVKERLAEGHGEVLFDVGLEDSGESMAFTKENWDFAMERIGIICELLKADYKLLMTRNVGGPVDVGPRDAKDTGASGKLILRKRPENVDDVIETRIAVVGNVDAGKSTMLGVLVKGGLDDGRGKARVNLFRHKHEIESGRTSSVGMEIMGFDSKSEVVVSNVAGRKLTWEEIGRRAAKVISFTDLAGHERYLRTTVFGLLSSEPNYCLLMVAANNGLVGMSKEHLGIALALNVPVMVVITKIDICPPQILEQTVTQLTKILKSPGARKIPIFIKNREECINTATQFVSRRICPIFQVSNVTGDNLDLVRMFLNVLPHHGNYDSSAPLEFHVNDTFSVPFVGTVVSGVVKSGIIHTGDTVLIGPDSLGQFQTTKVRSIERKRIQVPGCSAGQSASLALRNVRRKDVRKGMVVLHKADKPDPTTGLLPTPKVYREFVAEVLILSHATTIKVKYQAMLHVGPVSQTCAIIDIDRQYIRTGDRAQVAFRFVQRPEYLTVGDRILFREGRTKGLGIVKRVGYDAQHPLNPELAREQDKRKEEESQGEGAAS</sequence>
<dbReference type="InterPro" id="IPR050055">
    <property type="entry name" value="EF-Tu_GTPase"/>
</dbReference>
<dbReference type="FunFam" id="3.40.50.300:FF:000091">
    <property type="entry name" value="Probable GTP-binding protein 1"/>
    <property type="match status" value="1"/>
</dbReference>
<dbReference type="Pfam" id="PF03144">
    <property type="entry name" value="GTP_EFTU_D2"/>
    <property type="match status" value="1"/>
</dbReference>
<dbReference type="GO" id="GO:0019441">
    <property type="term" value="P:L-tryptophan catabolic process to kynurenine"/>
    <property type="evidence" value="ECO:0007669"/>
    <property type="project" value="InterPro"/>
</dbReference>
<evidence type="ECO:0000259" key="9">
    <source>
        <dbReference type="PROSITE" id="PS51722"/>
    </source>
</evidence>
<dbReference type="InterPro" id="IPR037217">
    <property type="entry name" value="Trp/Indoleamine_2_3_dOase-like"/>
</dbReference>
<evidence type="ECO:0000256" key="6">
    <source>
        <dbReference type="ARBA" id="ARBA00023134"/>
    </source>
</evidence>
<dbReference type="PANTHER" id="PTHR43721:SF9">
    <property type="entry name" value="GTP-BINDING PROTEIN 1"/>
    <property type="match status" value="1"/>
</dbReference>
<protein>
    <recommendedName>
        <fullName evidence="9">Tr-type G domain-containing protein</fullName>
    </recommendedName>
</protein>
<dbReference type="PROSITE" id="PS51722">
    <property type="entry name" value="G_TR_2"/>
    <property type="match status" value="1"/>
</dbReference>
<dbReference type="VEuPathDB" id="FungiDB:LEMA_P078930.1"/>
<dbReference type="Gene3D" id="2.40.30.10">
    <property type="entry name" value="Translation factors"/>
    <property type="match status" value="1"/>
</dbReference>
<evidence type="ECO:0000256" key="7">
    <source>
        <dbReference type="PIRSR" id="PIRSR600898-1"/>
    </source>
</evidence>
<dbReference type="InterPro" id="IPR000795">
    <property type="entry name" value="T_Tr_GTP-bd_dom"/>
</dbReference>